<feature type="compositionally biased region" description="Basic residues" evidence="1">
    <location>
        <begin position="59"/>
        <end position="80"/>
    </location>
</feature>
<feature type="region of interest" description="Disordered" evidence="1">
    <location>
        <begin position="17"/>
        <end position="80"/>
    </location>
</feature>
<sequence length="80" mass="9070">MKNDLFSAILSGELDRMPPTTRQRMMGDTGNRFLTPGQPHSGYLSSAPNPIWPSEIAAAKKKKALRKTKKKMRQQSRKKK</sequence>
<name>A0AB39CDJ7_9VIRU</name>
<dbReference type="EMBL" id="PQ015379">
    <property type="protein sequence ID" value="XDJ14926.1"/>
    <property type="molecule type" value="Genomic_DNA"/>
</dbReference>
<proteinExistence type="predicted"/>
<organism evidence="2">
    <name type="scientific">Pseudomonas phage HRDY3</name>
    <dbReference type="NCBI Taxonomy" id="3236930"/>
    <lineage>
        <taxon>Viruses</taxon>
    </lineage>
</organism>
<accession>A0AB39CDJ7</accession>
<evidence type="ECO:0000313" key="2">
    <source>
        <dbReference type="EMBL" id="XDJ14926.1"/>
    </source>
</evidence>
<reference evidence="2" key="1">
    <citation type="submission" date="2024-07" db="EMBL/GenBank/DDBJ databases">
        <authorList>
            <person name="Bringhurst R.M."/>
            <person name="Homer T.E."/>
        </authorList>
    </citation>
    <scope>NUCLEOTIDE SEQUENCE</scope>
</reference>
<protein>
    <submittedName>
        <fullName evidence="2">Uncharacterized protein</fullName>
    </submittedName>
</protein>
<evidence type="ECO:0000256" key="1">
    <source>
        <dbReference type="SAM" id="MobiDB-lite"/>
    </source>
</evidence>